<dbReference type="Proteomes" id="UP000256774">
    <property type="component" value="Unassembled WGS sequence"/>
</dbReference>
<sequence length="417" mass="47728">MKKILIISNNVLSSQNNNGKTLLSFFKDHPKSSLAQLYFSSEKLDGNYVSTSYRISDEDVLKSVFSYKFKAGNELDYIKNSGGILKKEPSKIKAESFKSSNMARLLREIVWKISSVDHDSLFKWVSGFNPDVIFFCAGDSLFAYDIYQTVCSYFPNIKKVVYITDDYILPRETLNLFWLLRRRLTYSKMKKAVVEANVFVTISEEMRIEYKKLFNKDSILAFNMSANLKIDNFKKTTRSDFLLVYAGGLHFKRWGTLAVLARALKRFNNENNRKVTLEIYSHQNVDSDILREIEIQGVSRFCGSLDERGVQYALNNADILVHAESFEKKCIESTRLSISTKIAEYISIGSKILAVGPSSLASMKFLASNAVCINDFNTIDFKVKELLDDGFFLKQDLDVLKNKMLKNKNNFKLNVVS</sequence>
<dbReference type="OrthoDB" id="7060643at2"/>
<accession>A0A3E0H5N2</accession>
<name>A0A3E0H5N2_9GAMM</name>
<comment type="caution">
    <text evidence="1">The sequence shown here is derived from an EMBL/GenBank/DDBJ whole genome shotgun (WGS) entry which is preliminary data.</text>
</comment>
<evidence type="ECO:0000313" key="1">
    <source>
        <dbReference type="EMBL" id="REH38853.1"/>
    </source>
</evidence>
<evidence type="ECO:0000313" key="2">
    <source>
        <dbReference type="Proteomes" id="UP000256774"/>
    </source>
</evidence>
<evidence type="ECO:0008006" key="3">
    <source>
        <dbReference type="Google" id="ProtNLM"/>
    </source>
</evidence>
<dbReference type="RefSeq" id="WP_116207881.1">
    <property type="nucleotide sequence ID" value="NZ_QUNR01000002.1"/>
</dbReference>
<protein>
    <recommendedName>
        <fullName evidence="3">Glycosyltransferase involved in cell wall biosynthesis</fullName>
    </recommendedName>
</protein>
<organism evidence="1 2">
    <name type="scientific">Paraperlucidibaca baekdonensis</name>
    <dbReference type="NCBI Taxonomy" id="748120"/>
    <lineage>
        <taxon>Bacteria</taxon>
        <taxon>Pseudomonadati</taxon>
        <taxon>Pseudomonadota</taxon>
        <taxon>Gammaproteobacteria</taxon>
        <taxon>Moraxellales</taxon>
        <taxon>Moraxellaceae</taxon>
        <taxon>Paraperlucidibaca</taxon>
    </lineage>
</organism>
<reference evidence="1 2" key="1">
    <citation type="submission" date="2018-08" db="EMBL/GenBank/DDBJ databases">
        <title>Genomic Encyclopedia of Type Strains, Phase IV (KMG-IV): sequencing the most valuable type-strain genomes for metagenomic binning, comparative biology and taxonomic classification.</title>
        <authorList>
            <person name="Goeker M."/>
        </authorList>
    </citation>
    <scope>NUCLEOTIDE SEQUENCE [LARGE SCALE GENOMIC DNA]</scope>
    <source>
        <strain evidence="1 2">DSM 26022</strain>
    </source>
</reference>
<keyword evidence="2" id="KW-1185">Reference proteome</keyword>
<dbReference type="SUPFAM" id="SSF53756">
    <property type="entry name" value="UDP-Glycosyltransferase/glycogen phosphorylase"/>
    <property type="match status" value="1"/>
</dbReference>
<gene>
    <name evidence="1" type="ORF">DFR26_1018</name>
</gene>
<dbReference type="EMBL" id="QUNR01000002">
    <property type="protein sequence ID" value="REH38853.1"/>
    <property type="molecule type" value="Genomic_DNA"/>
</dbReference>
<proteinExistence type="predicted"/>
<dbReference type="AlphaFoldDB" id="A0A3E0H5N2"/>